<keyword evidence="3" id="KW-0820">tRNA-binding</keyword>
<dbReference type="InterPro" id="IPR002143">
    <property type="entry name" value="Ribosomal_uL1"/>
</dbReference>
<dbReference type="RefSeq" id="WP_126071559.1">
    <property type="nucleotide sequence ID" value="NZ_CP026513.1"/>
</dbReference>
<evidence type="ECO:0000256" key="6">
    <source>
        <dbReference type="ARBA" id="ARBA00022884"/>
    </source>
</evidence>
<evidence type="ECO:0000256" key="3">
    <source>
        <dbReference type="ARBA" id="ARBA00022555"/>
    </source>
</evidence>
<evidence type="ECO:0000256" key="7">
    <source>
        <dbReference type="ARBA" id="ARBA00022980"/>
    </source>
</evidence>
<name>A0A3S5HNX2_9ENTR</name>
<keyword evidence="2" id="KW-0678">Repressor</keyword>
<dbReference type="SUPFAM" id="SSF56808">
    <property type="entry name" value="Ribosomal protein L1"/>
    <property type="match status" value="1"/>
</dbReference>
<keyword evidence="8 10" id="KW-0687">Ribonucleoprotein</keyword>
<gene>
    <name evidence="11" type="primary">rplA</name>
    <name evidence="11" type="ORF">C3B56_00186</name>
</gene>
<reference evidence="11 12" key="1">
    <citation type="journal article" date="2018" name="Genome Biol. Evol.">
        <title>Partnering With a Pest: Genomes of Hemlock Woolly Adelgid Symbionts Reveal Atypical Nutritional Provisioning Patterns in Dual-Obligate Bacteria.</title>
        <authorList>
            <person name="Weglarz K.M."/>
            <person name="Havill N.P."/>
            <person name="Burke G.R."/>
            <person name="von Dohlen C.D."/>
        </authorList>
    </citation>
    <scope>NUCLEOTIDE SEQUENCE [LARGE SCALE GENOMIC DNA]</scope>
    <source>
        <strain evidence="11">ENA</strain>
    </source>
</reference>
<dbReference type="CDD" id="cd00403">
    <property type="entry name" value="Ribosomal_L1"/>
    <property type="match status" value="1"/>
</dbReference>
<dbReference type="PANTHER" id="PTHR36427">
    <property type="entry name" value="54S RIBOSOMAL PROTEIN L1, MITOCHONDRIAL"/>
    <property type="match status" value="1"/>
</dbReference>
<dbReference type="PANTHER" id="PTHR36427:SF3">
    <property type="entry name" value="LARGE RIBOSOMAL SUBUNIT PROTEIN UL1M"/>
    <property type="match status" value="1"/>
</dbReference>
<keyword evidence="5" id="KW-0810">Translation regulation</keyword>
<evidence type="ECO:0000256" key="10">
    <source>
        <dbReference type="RuleBase" id="RU000659"/>
    </source>
</evidence>
<dbReference type="GO" id="GO:0006417">
    <property type="term" value="P:regulation of translation"/>
    <property type="evidence" value="ECO:0007669"/>
    <property type="project" value="UniProtKB-KW"/>
</dbReference>
<evidence type="ECO:0000256" key="1">
    <source>
        <dbReference type="ARBA" id="ARBA00010531"/>
    </source>
</evidence>
<dbReference type="GO" id="GO:0000049">
    <property type="term" value="F:tRNA binding"/>
    <property type="evidence" value="ECO:0007669"/>
    <property type="project" value="UniProtKB-KW"/>
</dbReference>
<dbReference type="PROSITE" id="PS01199">
    <property type="entry name" value="RIBOSOMAL_L1"/>
    <property type="match status" value="1"/>
</dbReference>
<dbReference type="OrthoDB" id="9803740at2"/>
<dbReference type="GO" id="GO:0022625">
    <property type="term" value="C:cytosolic large ribosomal subunit"/>
    <property type="evidence" value="ECO:0007669"/>
    <property type="project" value="TreeGrafter"/>
</dbReference>
<dbReference type="EMBL" id="CP026513">
    <property type="protein sequence ID" value="AZP36292.1"/>
    <property type="molecule type" value="Genomic_DNA"/>
</dbReference>
<dbReference type="GO" id="GO:0006412">
    <property type="term" value="P:translation"/>
    <property type="evidence" value="ECO:0007669"/>
    <property type="project" value="InterPro"/>
</dbReference>
<dbReference type="KEGG" id="aade:C3B56_00186"/>
<dbReference type="GO" id="GO:0003735">
    <property type="term" value="F:structural constituent of ribosome"/>
    <property type="evidence" value="ECO:0007669"/>
    <property type="project" value="InterPro"/>
</dbReference>
<evidence type="ECO:0000256" key="5">
    <source>
        <dbReference type="ARBA" id="ARBA00022845"/>
    </source>
</evidence>
<proteinExistence type="inferred from homology"/>
<dbReference type="InterPro" id="IPR028364">
    <property type="entry name" value="Ribosomal_uL1/biogenesis"/>
</dbReference>
<dbReference type="Gene3D" id="3.40.50.790">
    <property type="match status" value="1"/>
</dbReference>
<dbReference type="InterPro" id="IPR016095">
    <property type="entry name" value="Ribosomal_uL1_3-a/b-sand"/>
</dbReference>
<keyword evidence="6" id="KW-0694">RNA-binding</keyword>
<dbReference type="FunFam" id="3.40.50.790:FF:000001">
    <property type="entry name" value="50S ribosomal protein L1"/>
    <property type="match status" value="1"/>
</dbReference>
<organism evidence="11 12">
    <name type="scientific">Candidatus Annandia adelgestsuga</name>
    <dbReference type="NCBI Taxonomy" id="1302411"/>
    <lineage>
        <taxon>Bacteria</taxon>
        <taxon>Pseudomonadati</taxon>
        <taxon>Pseudomonadota</taxon>
        <taxon>Gammaproteobacteria</taxon>
        <taxon>Enterobacterales</taxon>
        <taxon>Enterobacteriaceae</taxon>
        <taxon>Candidatus Annandia</taxon>
    </lineage>
</organism>
<dbReference type="NCBIfam" id="TIGR01169">
    <property type="entry name" value="rplA_bact"/>
    <property type="match status" value="1"/>
</dbReference>
<protein>
    <recommendedName>
        <fullName evidence="10">Ribosomal protein</fullName>
    </recommendedName>
</protein>
<evidence type="ECO:0000313" key="12">
    <source>
        <dbReference type="Proteomes" id="UP000274458"/>
    </source>
</evidence>
<dbReference type="InterPro" id="IPR005878">
    <property type="entry name" value="Ribosom_uL1_bac-type"/>
</dbReference>
<comment type="similarity">
    <text evidence="1 10">Belongs to the universal ribosomal protein uL1 family.</text>
</comment>
<dbReference type="AlphaFoldDB" id="A0A3S5HNX2"/>
<dbReference type="Gene3D" id="3.30.190.20">
    <property type="match status" value="1"/>
</dbReference>
<dbReference type="InterPro" id="IPR023673">
    <property type="entry name" value="Ribosomal_uL1_CS"/>
</dbReference>
<comment type="function">
    <text evidence="9">Protein L1 is also a translational repressor protein, it controls the translation of the L11 operon by binding to its mRNA.</text>
</comment>
<evidence type="ECO:0000256" key="8">
    <source>
        <dbReference type="ARBA" id="ARBA00023274"/>
    </source>
</evidence>
<evidence type="ECO:0000256" key="9">
    <source>
        <dbReference type="ARBA" id="ARBA00059110"/>
    </source>
</evidence>
<dbReference type="Proteomes" id="UP000274458">
    <property type="component" value="Chromosome"/>
</dbReference>
<dbReference type="Pfam" id="PF00687">
    <property type="entry name" value="Ribosomal_L1"/>
    <property type="match status" value="1"/>
</dbReference>
<dbReference type="GO" id="GO:0019843">
    <property type="term" value="F:rRNA binding"/>
    <property type="evidence" value="ECO:0007669"/>
    <property type="project" value="UniProtKB-KW"/>
</dbReference>
<accession>A0A3S5HNX2</accession>
<evidence type="ECO:0000313" key="11">
    <source>
        <dbReference type="EMBL" id="AZP36292.1"/>
    </source>
</evidence>
<keyword evidence="12" id="KW-1185">Reference proteome</keyword>
<dbReference type="InterPro" id="IPR023674">
    <property type="entry name" value="Ribosomal_uL1-like"/>
</dbReference>
<keyword evidence="7 10" id="KW-0689">Ribosomal protein</keyword>
<keyword evidence="4" id="KW-0699">rRNA-binding</keyword>
<dbReference type="PIRSF" id="PIRSF002155">
    <property type="entry name" value="Ribosomal_L1"/>
    <property type="match status" value="1"/>
</dbReference>
<evidence type="ECO:0000256" key="2">
    <source>
        <dbReference type="ARBA" id="ARBA00022491"/>
    </source>
</evidence>
<evidence type="ECO:0000256" key="4">
    <source>
        <dbReference type="ARBA" id="ARBA00022730"/>
    </source>
</evidence>
<sequence length="230" mass="26510">MNKLNKRLKKIYNKFDKNMFYNFEDAINILKKNKISNFIESVDIAINLNTYKNKIKYNINNFLVLPYNIKKKKKIVVFAKGKDAITAKENGANFVGMENLLELIKKNKIKYDVVIATPDTIKLIKVLGPILGPKGLMPNYKLDTVTNNIKDSIKNIQNGKINYKNDKNGIIHTTIGKINFENYKLKKNLKYLILNIKKQNYNLNKNTFFKKITLSTTMGVGINIIISDLL</sequence>